<evidence type="ECO:0000259" key="10">
    <source>
        <dbReference type="Pfam" id="PF02983"/>
    </source>
</evidence>
<dbReference type="GO" id="GO:0004252">
    <property type="term" value="F:serine-type endopeptidase activity"/>
    <property type="evidence" value="ECO:0007669"/>
    <property type="project" value="InterPro"/>
</dbReference>
<evidence type="ECO:0000256" key="8">
    <source>
        <dbReference type="SAM" id="SignalP"/>
    </source>
</evidence>
<evidence type="ECO:0000256" key="1">
    <source>
        <dbReference type="ARBA" id="ARBA00007664"/>
    </source>
</evidence>
<comment type="similarity">
    <text evidence="1">Belongs to the peptidase S1 family.</text>
</comment>
<keyword evidence="2" id="KW-0645">Protease</keyword>
<sequence length="494" mass="50472">MNRRIFYISAVATLTMGITAALTYPAVAGQRAESVNDAATAAGVSPQVFEALARDLKLDTAGVSVRLANEAKANKSDLKLRKSLGKSYAGAWLSADAKTFTIAVTGEAQAEQVRAAGATPRLVKHSLQQLDAVKAKLDANSAKAPKAVPGWYVDVTTNTVVVLARAGADTAGFLKQIGADISAIRIEVSTENPVPLIDVIGGNAYYIGGSRCSVGFPVTIGFVSAGHCGTTGSTTTQPSGTFGGSSFPGNDYSYVRTASGNTPRPLVNRYSGSTTVSVAGSTDAAIGASVCRSGSTTGWHCGTIGARNASVTYSQGTVSGLIRTNVCAEPGDSGGSLIAGNQAQGVTSGGSGNCTSGGTTYFQPVNEILQAYGLTLMTSGTTPPSSPPPTSGCTGYEFTRSGTLSSGGVAYQPDNSYYTSTVSGTHRGCLRGPSGTDYDLYLQKWSGSAWVDVAEGATSSNAETLTYSGTAGNYRFQVHAYSGSGAYTMGFSNP</sequence>
<evidence type="ECO:0000256" key="3">
    <source>
        <dbReference type="ARBA" id="ARBA00022729"/>
    </source>
</evidence>
<dbReference type="Gene3D" id="2.40.10.10">
    <property type="entry name" value="Trypsin-like serine proteases"/>
    <property type="match status" value="2"/>
</dbReference>
<comment type="caution">
    <text evidence="11">The sequence shown here is derived from an EMBL/GenBank/DDBJ whole genome shotgun (WGS) entry which is preliminary data.</text>
</comment>
<dbReference type="GO" id="GO:0005576">
    <property type="term" value="C:extracellular region"/>
    <property type="evidence" value="ECO:0007669"/>
    <property type="project" value="InterPro"/>
</dbReference>
<dbReference type="AlphaFoldDB" id="A0A841BN00"/>
<organism evidence="11 12">
    <name type="scientific">Allocatelliglobosispora scoriae</name>
    <dbReference type="NCBI Taxonomy" id="643052"/>
    <lineage>
        <taxon>Bacteria</taxon>
        <taxon>Bacillati</taxon>
        <taxon>Actinomycetota</taxon>
        <taxon>Actinomycetes</taxon>
        <taxon>Micromonosporales</taxon>
        <taxon>Micromonosporaceae</taxon>
        <taxon>Allocatelliglobosispora</taxon>
    </lineage>
</organism>
<gene>
    <name evidence="11" type="ORF">F4553_001722</name>
</gene>
<dbReference type="Pfam" id="PF02983">
    <property type="entry name" value="Pro_Al_protease"/>
    <property type="match status" value="1"/>
</dbReference>
<evidence type="ECO:0000313" key="11">
    <source>
        <dbReference type="EMBL" id="MBB5868343.1"/>
    </source>
</evidence>
<dbReference type="CDD" id="cd21112">
    <property type="entry name" value="alphaLP-like"/>
    <property type="match status" value="1"/>
</dbReference>
<keyword evidence="5" id="KW-0720">Serine protease</keyword>
<evidence type="ECO:0000313" key="12">
    <source>
        <dbReference type="Proteomes" id="UP000587527"/>
    </source>
</evidence>
<dbReference type="InterPro" id="IPR043504">
    <property type="entry name" value="Peptidase_S1_PA_chymotrypsin"/>
</dbReference>
<evidence type="ECO:0000256" key="6">
    <source>
        <dbReference type="ARBA" id="ARBA00023145"/>
    </source>
</evidence>
<evidence type="ECO:0000256" key="5">
    <source>
        <dbReference type="ARBA" id="ARBA00022825"/>
    </source>
</evidence>
<dbReference type="EC" id="3.4.21.-" evidence="11"/>
<dbReference type="Gene3D" id="3.30.300.50">
    <property type="match status" value="2"/>
</dbReference>
<feature type="domain" description="Peptidase S1" evidence="9">
    <location>
        <begin position="250"/>
        <end position="369"/>
    </location>
</feature>
<dbReference type="RefSeq" id="WP_184834209.1">
    <property type="nucleotide sequence ID" value="NZ_JACHMN010000002.1"/>
</dbReference>
<keyword evidence="7" id="KW-1015">Disulfide bond</keyword>
<keyword evidence="6" id="KW-0865">Zymogen</keyword>
<name>A0A841BN00_9ACTN</name>
<accession>A0A841BN00</accession>
<dbReference type="GO" id="GO:0006508">
    <property type="term" value="P:proteolysis"/>
    <property type="evidence" value="ECO:0007669"/>
    <property type="project" value="UniProtKB-KW"/>
</dbReference>
<keyword evidence="3 8" id="KW-0732">Signal</keyword>
<dbReference type="Pfam" id="PF00089">
    <property type="entry name" value="Trypsin"/>
    <property type="match status" value="1"/>
</dbReference>
<dbReference type="InterPro" id="IPR037295">
    <property type="entry name" value="Alpha-lytic_protease_prodomain"/>
</dbReference>
<feature type="signal peptide" evidence="8">
    <location>
        <begin position="1"/>
        <end position="20"/>
    </location>
</feature>
<dbReference type="Proteomes" id="UP000587527">
    <property type="component" value="Unassembled WGS sequence"/>
</dbReference>
<dbReference type="EMBL" id="JACHMN010000002">
    <property type="protein sequence ID" value="MBB5868343.1"/>
    <property type="molecule type" value="Genomic_DNA"/>
</dbReference>
<keyword evidence="4 11" id="KW-0378">Hydrolase</keyword>
<dbReference type="InterPro" id="IPR035070">
    <property type="entry name" value="Streptogrisin_prodomain"/>
</dbReference>
<dbReference type="SUPFAM" id="SSF50494">
    <property type="entry name" value="Trypsin-like serine proteases"/>
    <property type="match status" value="1"/>
</dbReference>
<dbReference type="InterPro" id="IPR004236">
    <property type="entry name" value="Pept_S1_alpha_lytic"/>
</dbReference>
<evidence type="ECO:0000256" key="2">
    <source>
        <dbReference type="ARBA" id="ARBA00022670"/>
    </source>
</evidence>
<dbReference type="Gene3D" id="2.60.120.380">
    <property type="match status" value="1"/>
</dbReference>
<evidence type="ECO:0000259" key="9">
    <source>
        <dbReference type="Pfam" id="PF00089"/>
    </source>
</evidence>
<dbReference type="InterPro" id="IPR001254">
    <property type="entry name" value="Trypsin_dom"/>
</dbReference>
<dbReference type="InterPro" id="IPR001316">
    <property type="entry name" value="Pept_S1A_streptogrisin"/>
</dbReference>
<evidence type="ECO:0000256" key="4">
    <source>
        <dbReference type="ARBA" id="ARBA00022801"/>
    </source>
</evidence>
<reference evidence="11 12" key="1">
    <citation type="submission" date="2020-08" db="EMBL/GenBank/DDBJ databases">
        <title>Sequencing the genomes of 1000 actinobacteria strains.</title>
        <authorList>
            <person name="Klenk H.-P."/>
        </authorList>
    </citation>
    <scope>NUCLEOTIDE SEQUENCE [LARGE SCALE GENOMIC DNA]</scope>
    <source>
        <strain evidence="11 12">DSM 45362</strain>
    </source>
</reference>
<feature type="chain" id="PRO_5039081770" evidence="8">
    <location>
        <begin position="21"/>
        <end position="494"/>
    </location>
</feature>
<evidence type="ECO:0000256" key="7">
    <source>
        <dbReference type="ARBA" id="ARBA00023157"/>
    </source>
</evidence>
<dbReference type="PRINTS" id="PR00861">
    <property type="entry name" value="ALYTICPTASE"/>
</dbReference>
<keyword evidence="12" id="KW-1185">Reference proteome</keyword>
<dbReference type="SUPFAM" id="SSF54806">
    <property type="entry name" value="Alpha-lytic protease prodomain"/>
    <property type="match status" value="1"/>
</dbReference>
<feature type="domain" description="Peptidase S1A alpha-lytic prodomain" evidence="10">
    <location>
        <begin position="125"/>
        <end position="179"/>
    </location>
</feature>
<protein>
    <submittedName>
        <fullName evidence="11">Streptogrisin C</fullName>
        <ecNumber evidence="11">3.4.21.-</ecNumber>
    </submittedName>
</protein>
<proteinExistence type="inferred from homology"/>
<dbReference type="InterPro" id="IPR009003">
    <property type="entry name" value="Peptidase_S1_PA"/>
</dbReference>